<dbReference type="EMBL" id="ASHM01001969">
    <property type="protein sequence ID" value="PNY07584.1"/>
    <property type="molecule type" value="Genomic_DNA"/>
</dbReference>
<name>A0A2K3NBN0_TRIPR</name>
<proteinExistence type="predicted"/>
<organism evidence="1 3">
    <name type="scientific">Trifolium pratense</name>
    <name type="common">Red clover</name>
    <dbReference type="NCBI Taxonomy" id="57577"/>
    <lineage>
        <taxon>Eukaryota</taxon>
        <taxon>Viridiplantae</taxon>
        <taxon>Streptophyta</taxon>
        <taxon>Embryophyta</taxon>
        <taxon>Tracheophyta</taxon>
        <taxon>Spermatophyta</taxon>
        <taxon>Magnoliopsida</taxon>
        <taxon>eudicotyledons</taxon>
        <taxon>Gunneridae</taxon>
        <taxon>Pentapetalae</taxon>
        <taxon>rosids</taxon>
        <taxon>fabids</taxon>
        <taxon>Fabales</taxon>
        <taxon>Fabaceae</taxon>
        <taxon>Papilionoideae</taxon>
        <taxon>50 kb inversion clade</taxon>
        <taxon>NPAAA clade</taxon>
        <taxon>Hologalegina</taxon>
        <taxon>IRL clade</taxon>
        <taxon>Trifolieae</taxon>
        <taxon>Trifolium</taxon>
    </lineage>
</organism>
<reference evidence="1 3" key="2">
    <citation type="journal article" date="2017" name="Front. Plant Sci.">
        <title>Gene Classification and Mining of Molecular Markers Useful in Red Clover (Trifolium pratense) Breeding.</title>
        <authorList>
            <person name="Istvanek J."/>
            <person name="Dluhosova J."/>
            <person name="Dluhos P."/>
            <person name="Patkova L."/>
            <person name="Nedelnik J."/>
            <person name="Repkova J."/>
        </authorList>
    </citation>
    <scope>NUCLEOTIDE SEQUENCE [LARGE SCALE GENOMIC DNA]</scope>
    <source>
        <strain evidence="3">cv. Tatra</strain>
        <tissue evidence="1">Young leaves</tissue>
    </source>
</reference>
<evidence type="ECO:0000313" key="2">
    <source>
        <dbReference type="EMBL" id="PNY07584.1"/>
    </source>
</evidence>
<protein>
    <submittedName>
        <fullName evidence="1">Uncharacterized protein</fullName>
    </submittedName>
</protein>
<dbReference type="Proteomes" id="UP000236291">
    <property type="component" value="Unassembled WGS sequence"/>
</dbReference>
<accession>A0A2K3NBN0</accession>
<reference evidence="1 3" key="1">
    <citation type="journal article" date="2014" name="Am. J. Bot.">
        <title>Genome assembly and annotation for red clover (Trifolium pratense; Fabaceae).</title>
        <authorList>
            <person name="Istvanek J."/>
            <person name="Jaros M."/>
            <person name="Krenek A."/>
            <person name="Repkova J."/>
        </authorList>
    </citation>
    <scope>NUCLEOTIDE SEQUENCE [LARGE SCALE GENOMIC DNA]</scope>
    <source>
        <strain evidence="3">cv. Tatra</strain>
        <tissue evidence="1">Young leaves</tissue>
    </source>
</reference>
<dbReference type="AlphaFoldDB" id="A0A2K3NBN0"/>
<gene>
    <name evidence="2" type="ORF">L195_g004085</name>
    <name evidence="1" type="ORF">L195_g023713</name>
</gene>
<evidence type="ECO:0000313" key="3">
    <source>
        <dbReference type="Proteomes" id="UP000236291"/>
    </source>
</evidence>
<sequence length="100" mass="11461">MSCLEEGKYLEWICLDLIQWLGFDLALVALFDPMVEIDQEPYQLREINRIEISSGETNVCLRRVVVNGSLPRLLPPLDDGAVHDVVGRKDDGDFVEYHEE</sequence>
<dbReference type="EMBL" id="ASHM01018915">
    <property type="protein sequence ID" value="PNY00433.1"/>
    <property type="molecule type" value="Genomic_DNA"/>
</dbReference>
<comment type="caution">
    <text evidence="1">The sequence shown here is derived from an EMBL/GenBank/DDBJ whole genome shotgun (WGS) entry which is preliminary data.</text>
</comment>
<evidence type="ECO:0000313" key="1">
    <source>
        <dbReference type="EMBL" id="PNY00433.1"/>
    </source>
</evidence>